<evidence type="ECO:0000313" key="1">
    <source>
        <dbReference type="EMBL" id="KCW58412.1"/>
    </source>
</evidence>
<dbReference type="InParanoid" id="A0A059AWS7"/>
<dbReference type="Gramene" id="KCW58412">
    <property type="protein sequence ID" value="KCW58412"/>
    <property type="gene ID" value="EUGRSUZ_H01097"/>
</dbReference>
<accession>A0A059AWS7</accession>
<dbReference type="OMA" id="HVLITHA"/>
<proteinExistence type="predicted"/>
<dbReference type="AlphaFoldDB" id="A0A059AWS7"/>
<dbReference type="PANTHER" id="PTHR33875">
    <property type="entry name" value="OS09G0542200 PROTEIN"/>
    <property type="match status" value="1"/>
</dbReference>
<reference evidence="1" key="1">
    <citation type="submission" date="2013-07" db="EMBL/GenBank/DDBJ databases">
        <title>The genome of Eucalyptus grandis.</title>
        <authorList>
            <person name="Schmutz J."/>
            <person name="Hayes R."/>
            <person name="Myburg A."/>
            <person name="Tuskan G."/>
            <person name="Grattapaglia D."/>
            <person name="Rokhsar D.S."/>
        </authorList>
    </citation>
    <scope>NUCLEOTIDE SEQUENCE</scope>
    <source>
        <tissue evidence="1">Leaf extractions</tissue>
    </source>
</reference>
<dbReference type="Gene3D" id="3.40.30.10">
    <property type="entry name" value="Glutaredoxin"/>
    <property type="match status" value="1"/>
</dbReference>
<protein>
    <recommendedName>
        <fullName evidence="2">Thioredoxin-like fold domain-containing protein</fullName>
    </recommendedName>
</protein>
<dbReference type="EMBL" id="KK198760">
    <property type="protein sequence ID" value="KCW58412.1"/>
    <property type="molecule type" value="Genomic_DNA"/>
</dbReference>
<gene>
    <name evidence="1" type="ORF">EUGRSUZ_H01097</name>
</gene>
<dbReference type="CDD" id="cd02972">
    <property type="entry name" value="DsbA_family"/>
    <property type="match status" value="1"/>
</dbReference>
<sequence>MGRLKIQSAQISFFAVHHALVARAQSLLPPKYDGLVYTKHRVHLSTIVIEAFSDPVCPDSRDAWEPLTQAVDYYGPRVWFVVVLLP</sequence>
<dbReference type="PANTHER" id="PTHR33875:SF2">
    <property type="entry name" value="ACR183CP"/>
    <property type="match status" value="1"/>
</dbReference>
<evidence type="ECO:0008006" key="2">
    <source>
        <dbReference type="Google" id="ProtNLM"/>
    </source>
</evidence>
<organism evidence="1">
    <name type="scientific">Eucalyptus grandis</name>
    <name type="common">Flooded gum</name>
    <dbReference type="NCBI Taxonomy" id="71139"/>
    <lineage>
        <taxon>Eukaryota</taxon>
        <taxon>Viridiplantae</taxon>
        <taxon>Streptophyta</taxon>
        <taxon>Embryophyta</taxon>
        <taxon>Tracheophyta</taxon>
        <taxon>Spermatophyta</taxon>
        <taxon>Magnoliopsida</taxon>
        <taxon>eudicotyledons</taxon>
        <taxon>Gunneridae</taxon>
        <taxon>Pentapetalae</taxon>
        <taxon>rosids</taxon>
        <taxon>malvids</taxon>
        <taxon>Myrtales</taxon>
        <taxon>Myrtaceae</taxon>
        <taxon>Myrtoideae</taxon>
        <taxon>Eucalypteae</taxon>
        <taxon>Eucalyptus</taxon>
    </lineage>
</organism>
<dbReference type="STRING" id="71139.A0A059AWS7"/>
<name>A0A059AWS7_EUCGR</name>